<evidence type="ECO:0000313" key="9">
    <source>
        <dbReference type="EMBL" id="MEL4456717.1"/>
    </source>
</evidence>
<evidence type="ECO:0000256" key="4">
    <source>
        <dbReference type="ARBA" id="ARBA00011956"/>
    </source>
</evidence>
<proteinExistence type="inferred from homology"/>
<dbReference type="PROSITE" id="PS00965">
    <property type="entry name" value="PMI_I_1"/>
    <property type="match status" value="1"/>
</dbReference>
<dbReference type="Proteomes" id="UP001474120">
    <property type="component" value="Unassembled WGS sequence"/>
</dbReference>
<keyword evidence="10" id="KW-1185">Reference proteome</keyword>
<evidence type="ECO:0000256" key="3">
    <source>
        <dbReference type="ARBA" id="ARBA00010772"/>
    </source>
</evidence>
<feature type="domain" description="Phosphomannose isomerase type I catalytic" evidence="8">
    <location>
        <begin position="4"/>
        <end position="150"/>
    </location>
</feature>
<reference evidence="9 10" key="1">
    <citation type="submission" date="2024-04" db="EMBL/GenBank/DDBJ databases">
        <title>whole genome sequencing of Lutimonas vermicola strain IMCC1616.</title>
        <authorList>
            <person name="Bae S.S."/>
        </authorList>
    </citation>
    <scope>NUCLEOTIDE SEQUENCE [LARGE SCALE GENOMIC DNA]</scope>
    <source>
        <strain evidence="9 10">IMCC1616</strain>
    </source>
</reference>
<comment type="catalytic activity">
    <reaction evidence="1">
        <text>D-mannose 6-phosphate = D-fructose 6-phosphate</text>
        <dbReference type="Rhea" id="RHEA:12356"/>
        <dbReference type="ChEBI" id="CHEBI:58735"/>
        <dbReference type="ChEBI" id="CHEBI:61527"/>
        <dbReference type="EC" id="5.3.1.8"/>
    </reaction>
</comment>
<dbReference type="CDD" id="cd07011">
    <property type="entry name" value="cupin_PMI_type_I_N"/>
    <property type="match status" value="1"/>
</dbReference>
<keyword evidence="5" id="KW-0479">Metal-binding</keyword>
<organism evidence="9 10">
    <name type="scientific">Lutimonas vermicola</name>
    <dbReference type="NCBI Taxonomy" id="414288"/>
    <lineage>
        <taxon>Bacteria</taxon>
        <taxon>Pseudomonadati</taxon>
        <taxon>Bacteroidota</taxon>
        <taxon>Flavobacteriia</taxon>
        <taxon>Flavobacteriales</taxon>
        <taxon>Flavobacteriaceae</taxon>
        <taxon>Lutimonas</taxon>
    </lineage>
</organism>
<dbReference type="InterPro" id="IPR011051">
    <property type="entry name" value="RmlC_Cupin_sf"/>
</dbReference>
<dbReference type="EMBL" id="JBCDNA010000003">
    <property type="protein sequence ID" value="MEL4456717.1"/>
    <property type="molecule type" value="Genomic_DNA"/>
</dbReference>
<sequence>MKKVFALKGRIQHYAWGGQKFIPALLGIEPDQRPYAEYWLGAHVSAPALVEVEGGEVPLDALLETSPRSLLGEQTFKAFGKLPFLLKVLDVHKMLSIQVHPSKKEAEKGFQLENEQGIPLTAPYRNYKDDNHKPEIMVALGDFWLLHGFLPKAQLIKLLNDKQMFSHLLPIFKKGGYKALYQYVMELGVEESNSILKPLIEGIMPLFYEGKIDRSSPDYWAAKAFLLNQGKGNYDRGIYSIYFFNIVNVKKGQAVFQDAGVPHAYLEGQNMELMANSDNVLRGGLTQKHVDVPELLKHVVFEETTPRILAGDVQAGGIERKYVSPAPDFELSELLISPENSYSGKTVSVEIYIIMEGEAEVTEKNSSLNLKKGESFIAMSGAEFQITTFSEAVIYKAATP</sequence>
<dbReference type="NCBIfam" id="TIGR00218">
    <property type="entry name" value="manA"/>
    <property type="match status" value="1"/>
</dbReference>
<keyword evidence="7 9" id="KW-0413">Isomerase</keyword>
<dbReference type="RefSeq" id="WP_342160884.1">
    <property type="nucleotide sequence ID" value="NZ_JBCDNA010000003.1"/>
</dbReference>
<gene>
    <name evidence="9" type="primary">manA</name>
    <name evidence="9" type="ORF">AABB81_12485</name>
</gene>
<dbReference type="PIRSF" id="PIRSF001480">
    <property type="entry name" value="Mannose-6-phosphate_isomerase"/>
    <property type="match status" value="1"/>
</dbReference>
<dbReference type="PANTHER" id="PTHR10309">
    <property type="entry name" value="MANNOSE-6-PHOSPHATE ISOMERASE"/>
    <property type="match status" value="1"/>
</dbReference>
<evidence type="ECO:0000256" key="2">
    <source>
        <dbReference type="ARBA" id="ARBA00001947"/>
    </source>
</evidence>
<dbReference type="InterPro" id="IPR001250">
    <property type="entry name" value="Man6P_Isoase-1"/>
</dbReference>
<evidence type="ECO:0000256" key="7">
    <source>
        <dbReference type="ARBA" id="ARBA00023235"/>
    </source>
</evidence>
<evidence type="ECO:0000259" key="8">
    <source>
        <dbReference type="Pfam" id="PF20511"/>
    </source>
</evidence>
<evidence type="ECO:0000256" key="1">
    <source>
        <dbReference type="ARBA" id="ARBA00000757"/>
    </source>
</evidence>
<accession>A0ABU9L4Z1</accession>
<comment type="caution">
    <text evidence="9">The sequence shown here is derived from an EMBL/GenBank/DDBJ whole genome shotgun (WGS) entry which is preliminary data.</text>
</comment>
<evidence type="ECO:0000313" key="10">
    <source>
        <dbReference type="Proteomes" id="UP001474120"/>
    </source>
</evidence>
<evidence type="ECO:0000256" key="6">
    <source>
        <dbReference type="ARBA" id="ARBA00022833"/>
    </source>
</evidence>
<comment type="cofactor">
    <cofactor evidence="2">
        <name>Zn(2+)</name>
        <dbReference type="ChEBI" id="CHEBI:29105"/>
    </cofactor>
</comment>
<dbReference type="EC" id="5.3.1.8" evidence="4"/>
<dbReference type="InterPro" id="IPR014710">
    <property type="entry name" value="RmlC-like_jellyroll"/>
</dbReference>
<dbReference type="PRINTS" id="PR00714">
    <property type="entry name" value="MAN6PISMRASE"/>
</dbReference>
<dbReference type="InterPro" id="IPR018050">
    <property type="entry name" value="Pmannose_isomerase-type1_CS"/>
</dbReference>
<protein>
    <recommendedName>
        <fullName evidence="4">mannose-6-phosphate isomerase</fullName>
        <ecNumber evidence="4">5.3.1.8</ecNumber>
    </recommendedName>
</protein>
<dbReference type="SUPFAM" id="SSF51182">
    <property type="entry name" value="RmlC-like cupins"/>
    <property type="match status" value="1"/>
</dbReference>
<name>A0ABU9L4Z1_9FLAO</name>
<dbReference type="Gene3D" id="2.60.120.10">
    <property type="entry name" value="Jelly Rolls"/>
    <property type="match status" value="2"/>
</dbReference>
<evidence type="ECO:0000256" key="5">
    <source>
        <dbReference type="ARBA" id="ARBA00022723"/>
    </source>
</evidence>
<dbReference type="InterPro" id="IPR016305">
    <property type="entry name" value="Mannose-6-P_Isomerase"/>
</dbReference>
<dbReference type="InterPro" id="IPR046457">
    <property type="entry name" value="PMI_typeI_cat"/>
</dbReference>
<dbReference type="Pfam" id="PF20511">
    <property type="entry name" value="PMI_typeI_cat"/>
    <property type="match status" value="1"/>
</dbReference>
<keyword evidence="6" id="KW-0862">Zinc</keyword>
<dbReference type="GO" id="GO:0004476">
    <property type="term" value="F:mannose-6-phosphate isomerase activity"/>
    <property type="evidence" value="ECO:0007669"/>
    <property type="project" value="UniProtKB-EC"/>
</dbReference>
<comment type="similarity">
    <text evidence="3">Belongs to the mannose-6-phosphate isomerase type 1 family.</text>
</comment>
<dbReference type="Gene3D" id="1.10.441.10">
    <property type="entry name" value="Phosphomannose Isomerase, domain 2"/>
    <property type="match status" value="1"/>
</dbReference>
<dbReference type="PANTHER" id="PTHR10309:SF0">
    <property type="entry name" value="MANNOSE-6-PHOSPHATE ISOMERASE"/>
    <property type="match status" value="1"/>
</dbReference>